<dbReference type="AlphaFoldDB" id="A0A376BK18"/>
<reference evidence="1 2" key="1">
    <citation type="submission" date="2018-06" db="EMBL/GenBank/DDBJ databases">
        <authorList>
            <consortium name="Pathogen Informatics"/>
            <person name="Doyle S."/>
        </authorList>
    </citation>
    <scope>NUCLEOTIDE SEQUENCE [LARGE SCALE GENOMIC DNA]</scope>
    <source>
        <strain evidence="1 2">NCTC10283</strain>
    </source>
</reference>
<evidence type="ECO:0000313" key="2">
    <source>
        <dbReference type="Proteomes" id="UP000254209"/>
    </source>
</evidence>
<gene>
    <name evidence="1" type="ORF">NCTC10283_00125</name>
</gene>
<evidence type="ECO:0000313" key="1">
    <source>
        <dbReference type="EMBL" id="SSY70061.1"/>
    </source>
</evidence>
<protein>
    <submittedName>
        <fullName evidence="1">Uncharacterized protein</fullName>
    </submittedName>
</protein>
<organism evidence="1 2">
    <name type="scientific">Alysiella crassa</name>
    <dbReference type="NCBI Taxonomy" id="153491"/>
    <lineage>
        <taxon>Bacteria</taxon>
        <taxon>Pseudomonadati</taxon>
        <taxon>Pseudomonadota</taxon>
        <taxon>Betaproteobacteria</taxon>
        <taxon>Neisseriales</taxon>
        <taxon>Neisseriaceae</taxon>
        <taxon>Alysiella</taxon>
    </lineage>
</organism>
<dbReference type="Proteomes" id="UP000254209">
    <property type="component" value="Unassembled WGS sequence"/>
</dbReference>
<dbReference type="EMBL" id="UFSO01000002">
    <property type="protein sequence ID" value="SSY70061.1"/>
    <property type="molecule type" value="Genomic_DNA"/>
</dbReference>
<dbReference type="RefSeq" id="WP_034292379.1">
    <property type="nucleotide sequence ID" value="NZ_CP091519.2"/>
</dbReference>
<accession>A0A376BK18</accession>
<dbReference type="OrthoDB" id="9882006at2"/>
<proteinExistence type="predicted"/>
<sequence>MSVFIELQDVFTKEVQCVNSNHIVRIVPYLKEHVAPEFANTQPDDFNSQTCATIFLSDGSKIIVFDQDAYIATHDYTSFSYGEHVTAAGNVKKLLNTELTRMYQGMHVSYFSGHL</sequence>
<keyword evidence="2" id="KW-1185">Reference proteome</keyword>
<name>A0A376BK18_9NEIS</name>